<dbReference type="GO" id="GO:0016491">
    <property type="term" value="F:oxidoreductase activity"/>
    <property type="evidence" value="ECO:0007669"/>
    <property type="project" value="UniProtKB-KW"/>
</dbReference>
<keyword evidence="2" id="KW-0408">Iron</keyword>
<comment type="caution">
    <text evidence="4">The sequence shown here is derived from an EMBL/GenBank/DDBJ whole genome shotgun (WGS) entry which is preliminary data.</text>
</comment>
<keyword evidence="2" id="KW-0560">Oxidoreductase</keyword>
<dbReference type="AlphaFoldDB" id="A0A8H3F2U2"/>
<evidence type="ECO:0000256" key="1">
    <source>
        <dbReference type="ARBA" id="ARBA00008056"/>
    </source>
</evidence>
<dbReference type="Gene3D" id="2.60.120.330">
    <property type="entry name" value="B-lactam Antibiotic, Isopenicillin N Synthase, Chain"/>
    <property type="match status" value="1"/>
</dbReference>
<organism evidence="4 5">
    <name type="scientific">Imshaugia aleurites</name>
    <dbReference type="NCBI Taxonomy" id="172621"/>
    <lineage>
        <taxon>Eukaryota</taxon>
        <taxon>Fungi</taxon>
        <taxon>Dikarya</taxon>
        <taxon>Ascomycota</taxon>
        <taxon>Pezizomycotina</taxon>
        <taxon>Lecanoromycetes</taxon>
        <taxon>OSLEUM clade</taxon>
        <taxon>Lecanoromycetidae</taxon>
        <taxon>Lecanorales</taxon>
        <taxon>Lecanorineae</taxon>
        <taxon>Parmeliaceae</taxon>
        <taxon>Imshaugia</taxon>
    </lineage>
</organism>
<dbReference type="SUPFAM" id="SSF51197">
    <property type="entry name" value="Clavaminate synthase-like"/>
    <property type="match status" value="1"/>
</dbReference>
<evidence type="ECO:0000259" key="3">
    <source>
        <dbReference type="PROSITE" id="PS51471"/>
    </source>
</evidence>
<dbReference type="InterPro" id="IPR050231">
    <property type="entry name" value="Iron_ascorbate_oxido_reductase"/>
</dbReference>
<dbReference type="EMBL" id="CAJPDT010000018">
    <property type="protein sequence ID" value="CAF9917161.1"/>
    <property type="molecule type" value="Genomic_DNA"/>
</dbReference>
<dbReference type="Pfam" id="PF14226">
    <property type="entry name" value="DIOX_N"/>
    <property type="match status" value="1"/>
</dbReference>
<dbReference type="InterPro" id="IPR044861">
    <property type="entry name" value="IPNS-like_FE2OG_OXY"/>
</dbReference>
<gene>
    <name evidence="4" type="ORF">IMSHALPRED_003480</name>
</gene>
<protein>
    <recommendedName>
        <fullName evidence="3">Fe2OG dioxygenase domain-containing protein</fullName>
    </recommendedName>
</protein>
<evidence type="ECO:0000313" key="5">
    <source>
        <dbReference type="Proteomes" id="UP000664534"/>
    </source>
</evidence>
<dbReference type="GO" id="GO:0044283">
    <property type="term" value="P:small molecule biosynthetic process"/>
    <property type="evidence" value="ECO:0007669"/>
    <property type="project" value="UniProtKB-ARBA"/>
</dbReference>
<dbReference type="InterPro" id="IPR026992">
    <property type="entry name" value="DIOX_N"/>
</dbReference>
<dbReference type="GO" id="GO:0046872">
    <property type="term" value="F:metal ion binding"/>
    <property type="evidence" value="ECO:0007669"/>
    <property type="project" value="UniProtKB-KW"/>
</dbReference>
<name>A0A8H3F2U2_9LECA</name>
<evidence type="ECO:0000256" key="2">
    <source>
        <dbReference type="RuleBase" id="RU003682"/>
    </source>
</evidence>
<dbReference type="InterPro" id="IPR027443">
    <property type="entry name" value="IPNS-like_sf"/>
</dbReference>
<dbReference type="InterPro" id="IPR005123">
    <property type="entry name" value="Oxoglu/Fe-dep_dioxygenase_dom"/>
</dbReference>
<accession>A0A8H3F2U2</accession>
<dbReference type="Proteomes" id="UP000664534">
    <property type="component" value="Unassembled WGS sequence"/>
</dbReference>
<evidence type="ECO:0000313" key="4">
    <source>
        <dbReference type="EMBL" id="CAF9917161.1"/>
    </source>
</evidence>
<reference evidence="4" key="1">
    <citation type="submission" date="2021-03" db="EMBL/GenBank/DDBJ databases">
        <authorList>
            <person name="Tagirdzhanova G."/>
        </authorList>
    </citation>
    <scope>NUCLEOTIDE SEQUENCE</scope>
</reference>
<feature type="domain" description="Fe2OG dioxygenase" evidence="3">
    <location>
        <begin position="125"/>
        <end position="232"/>
    </location>
</feature>
<dbReference type="Pfam" id="PF03171">
    <property type="entry name" value="2OG-FeII_Oxy"/>
    <property type="match status" value="1"/>
</dbReference>
<keyword evidence="2" id="KW-0479">Metal-binding</keyword>
<sequence length="279" mass="32466">MELLERAFDMSKKLFDLPLEDKLKAPHPKIMTPHRGYSGVRDLETIKSLKRISDYKESYEIGSDENREHYNIWLPEQVLPGFRDFTTQLYWKLSDVATAILEALILSVGFSEEEAKYVRKLHNGHTNQLRLLHYPTMPHDFPQYEDQSRLGAHTDWESFTFLFQDSHQGLEFLDRETGEFVAATPKPDTLYMNIGEMFMRLSNGYYPAGIHRVVIPASYRSSRYSIPFFVSPDPDAVIVPQPSCVAAGQKRRYEPITYRGFLNAQFKRIHVQKNPNRSQ</sequence>
<comment type="similarity">
    <text evidence="1 2">Belongs to the iron/ascorbate-dependent oxidoreductase family.</text>
</comment>
<keyword evidence="5" id="KW-1185">Reference proteome</keyword>
<dbReference type="PROSITE" id="PS51471">
    <property type="entry name" value="FE2OG_OXY"/>
    <property type="match status" value="1"/>
</dbReference>
<proteinExistence type="inferred from homology"/>
<dbReference type="OrthoDB" id="288590at2759"/>
<dbReference type="PANTHER" id="PTHR47990">
    <property type="entry name" value="2-OXOGLUTARATE (2OG) AND FE(II)-DEPENDENT OXYGENASE SUPERFAMILY PROTEIN-RELATED"/>
    <property type="match status" value="1"/>
</dbReference>